<proteinExistence type="predicted"/>
<feature type="compositionally biased region" description="Low complexity" evidence="1">
    <location>
        <begin position="126"/>
        <end position="149"/>
    </location>
</feature>
<sequence>MLLHVHTPVYYEFLSVMDSAEQEARKRSAIVDEIRQLSVQQQKLTAENNRLRSVVQEYRGYKQFLECLVPEPHRSGRQLIRQERRLAKARAREEARRKLTIQPPLSVPPDIRRRPSFMMRRKSTLRPPVTSKSPTSVSSSPRTPRAFSSIDEEHLDSSSDESVSTTGRVTRFYPNSILSGQVIPQTEDILDHSTFI</sequence>
<dbReference type="InterPro" id="IPR025252">
    <property type="entry name" value="DUF4200"/>
</dbReference>
<feature type="domain" description="DUF4200" evidence="2">
    <location>
        <begin position="18"/>
        <end position="70"/>
    </location>
</feature>
<reference evidence="3 4" key="1">
    <citation type="submission" date="2013-11" db="EMBL/GenBank/DDBJ databases">
        <title>Opisthorchis viverrini - life in the bile duct.</title>
        <authorList>
            <person name="Young N.D."/>
            <person name="Nagarajan N."/>
            <person name="Lin S.J."/>
            <person name="Korhonen P.K."/>
            <person name="Jex A.R."/>
            <person name="Hall R.S."/>
            <person name="Safavi-Hemami H."/>
            <person name="Kaewkong W."/>
            <person name="Bertrand D."/>
            <person name="Gao S."/>
            <person name="Seet Q."/>
            <person name="Wongkham S."/>
            <person name="Teh B.T."/>
            <person name="Wongkham C."/>
            <person name="Intapan P.M."/>
            <person name="Maleewong W."/>
            <person name="Yang X."/>
            <person name="Hu M."/>
            <person name="Wang Z."/>
            <person name="Hofmann A."/>
            <person name="Sternberg P.W."/>
            <person name="Tan P."/>
            <person name="Wang J."/>
            <person name="Gasser R.B."/>
        </authorList>
    </citation>
    <scope>NUCLEOTIDE SEQUENCE [LARGE SCALE GENOMIC DNA]</scope>
</reference>
<gene>
    <name evidence="3" type="ORF">T265_04582</name>
</gene>
<evidence type="ECO:0000259" key="2">
    <source>
        <dbReference type="Pfam" id="PF13863"/>
    </source>
</evidence>
<evidence type="ECO:0000313" key="3">
    <source>
        <dbReference type="EMBL" id="KER28630.1"/>
    </source>
</evidence>
<dbReference type="RefSeq" id="XP_009167621.1">
    <property type="nucleotide sequence ID" value="XM_009169357.1"/>
</dbReference>
<name>A0A074ZZA6_OPIVI</name>
<dbReference type="GeneID" id="20318764"/>
<dbReference type="Proteomes" id="UP000054324">
    <property type="component" value="Unassembled WGS sequence"/>
</dbReference>
<dbReference type="AlphaFoldDB" id="A0A074ZZA6"/>
<organism evidence="3 4">
    <name type="scientific">Opisthorchis viverrini</name>
    <name type="common">Southeast Asian liver fluke</name>
    <dbReference type="NCBI Taxonomy" id="6198"/>
    <lineage>
        <taxon>Eukaryota</taxon>
        <taxon>Metazoa</taxon>
        <taxon>Spiralia</taxon>
        <taxon>Lophotrochozoa</taxon>
        <taxon>Platyhelminthes</taxon>
        <taxon>Trematoda</taxon>
        <taxon>Digenea</taxon>
        <taxon>Opisthorchiida</taxon>
        <taxon>Opisthorchiata</taxon>
        <taxon>Opisthorchiidae</taxon>
        <taxon>Opisthorchis</taxon>
    </lineage>
</organism>
<dbReference type="CTD" id="20318764"/>
<accession>A0A074ZZA6</accession>
<dbReference type="KEGG" id="ovi:T265_04582"/>
<dbReference type="EMBL" id="KL596695">
    <property type="protein sequence ID" value="KER28630.1"/>
    <property type="molecule type" value="Genomic_DNA"/>
</dbReference>
<dbReference type="Pfam" id="PF13863">
    <property type="entry name" value="DUF4200"/>
    <property type="match status" value="1"/>
</dbReference>
<evidence type="ECO:0000256" key="1">
    <source>
        <dbReference type="SAM" id="MobiDB-lite"/>
    </source>
</evidence>
<feature type="region of interest" description="Disordered" evidence="1">
    <location>
        <begin position="91"/>
        <end position="166"/>
    </location>
</feature>
<keyword evidence="4" id="KW-1185">Reference proteome</keyword>
<evidence type="ECO:0000313" key="4">
    <source>
        <dbReference type="Proteomes" id="UP000054324"/>
    </source>
</evidence>
<protein>
    <recommendedName>
        <fullName evidence="2">DUF4200 domain-containing protein</fullName>
    </recommendedName>
</protein>